<sequence length="491" mass="55575">MAVKLSQSLKQSQNLMMTPQLQQAIKLLTLTHLEMTSVIAEEMVENPMLEEYGNGNEVPDAKSEADYKVEKLESQGAEAKSENFDEAPIVKQDNDDFDWQKYVETYNNSSSTPSMVGPASNDDTPNYENIISKGESLADHLEWQMRMEELTEAEMKLALEIIHNINDDGYLSLSYEEVISNTELERDHAFDVLEMIQRFDPVGCGAANLTDCLLAQARIAEERSPLLEKIISNHLEDLHRKDYSKICKATGASEEIIMETSKLLHQFHPKPGRLVSGQETHYITPDIYVVFVGGEFVVQVNDDGIPRLRISKLYQQLLASNTGEKNEASEYVLEKLKSAKWLLKSIQTRQQTIYKVSKAIVRQQQEFFKKGPKYLKPMVLKDVANEIGMHESTVSRVTTSKYMHTPIGLFELKYFFNTGIGGKNGGVDISSEVLKLKIKELVENESPKKPLSDQKIADLLSREDVKVARRTVAKYREILGIDSSSKRKVKS</sequence>
<dbReference type="PANTHER" id="PTHR32248:SF4">
    <property type="entry name" value="RNA POLYMERASE SIGMA-54 FACTOR"/>
    <property type="match status" value="1"/>
</dbReference>
<dbReference type="PRINTS" id="PR00045">
    <property type="entry name" value="SIGMA54FCT"/>
</dbReference>
<dbReference type="GO" id="GO:0003677">
    <property type="term" value="F:DNA binding"/>
    <property type="evidence" value="ECO:0007669"/>
    <property type="project" value="UniProtKB-KW"/>
</dbReference>
<dbReference type="InterPro" id="IPR007046">
    <property type="entry name" value="RNA_pol_sigma_54_core-bd"/>
</dbReference>
<dbReference type="GO" id="GO:0000428">
    <property type="term" value="C:DNA-directed RNA polymerase complex"/>
    <property type="evidence" value="ECO:0007669"/>
    <property type="project" value="UniProtKB-KW"/>
</dbReference>
<dbReference type="PROSITE" id="PS00718">
    <property type="entry name" value="SIGMA54_2"/>
    <property type="match status" value="1"/>
</dbReference>
<dbReference type="GO" id="GO:0016987">
    <property type="term" value="F:sigma factor activity"/>
    <property type="evidence" value="ECO:0007669"/>
    <property type="project" value="UniProtKB-KW"/>
</dbReference>
<dbReference type="InterPro" id="IPR000394">
    <property type="entry name" value="RNA_pol_sigma_54"/>
</dbReference>
<dbReference type="InterPro" id="IPR038709">
    <property type="entry name" value="RpoN_core-bd_sf"/>
</dbReference>
<protein>
    <submittedName>
        <fullName evidence="11">RNA polymerase sigma-54 factor</fullName>
    </submittedName>
</protein>
<dbReference type="Pfam" id="PF04963">
    <property type="entry name" value="Sigma54_CBD"/>
    <property type="match status" value="1"/>
</dbReference>
<dbReference type="GO" id="GO:0001216">
    <property type="term" value="F:DNA-binding transcription activator activity"/>
    <property type="evidence" value="ECO:0007669"/>
    <property type="project" value="InterPro"/>
</dbReference>
<reference evidence="12" key="1">
    <citation type="journal article" date="2017" name="Proc. Natl. Acad. Sci. U.S.A.">
        <title>Simulation of Deepwater Horizon oil plume reveals substrate specialization within a complex community of hydrocarbon-degraders.</title>
        <authorList>
            <person name="Hu P."/>
            <person name="Dubinsky E.A."/>
            <person name="Probst A.J."/>
            <person name="Wang J."/>
            <person name="Sieber C.M.K."/>
            <person name="Tom L.M."/>
            <person name="Gardinali P."/>
            <person name="Banfield J.F."/>
            <person name="Atlas R.M."/>
            <person name="Andersen G.L."/>
        </authorList>
    </citation>
    <scope>NUCLEOTIDE SEQUENCE [LARGE SCALE GENOMIC DNA]</scope>
</reference>
<evidence type="ECO:0000256" key="1">
    <source>
        <dbReference type="ARBA" id="ARBA00008798"/>
    </source>
</evidence>
<dbReference type="PROSITE" id="PS00717">
    <property type="entry name" value="SIGMA54_1"/>
    <property type="match status" value="1"/>
</dbReference>
<dbReference type="Pfam" id="PF00309">
    <property type="entry name" value="Sigma54_AID"/>
    <property type="match status" value="1"/>
</dbReference>
<keyword evidence="3" id="KW-0808">Transferase</keyword>
<dbReference type="PROSITE" id="PS50044">
    <property type="entry name" value="SIGMA54_3"/>
    <property type="match status" value="1"/>
</dbReference>
<evidence type="ECO:0000256" key="7">
    <source>
        <dbReference type="ARBA" id="ARBA00023125"/>
    </source>
</evidence>
<evidence type="ECO:0000259" key="10">
    <source>
        <dbReference type="Pfam" id="PF04963"/>
    </source>
</evidence>
<feature type="domain" description="RNA polymerase sigma factor 54 DNA-binding" evidence="9">
    <location>
        <begin position="330"/>
        <end position="488"/>
    </location>
</feature>
<evidence type="ECO:0000313" key="12">
    <source>
        <dbReference type="Proteomes" id="UP000196531"/>
    </source>
</evidence>
<dbReference type="GO" id="GO:0006352">
    <property type="term" value="P:DNA-templated transcription initiation"/>
    <property type="evidence" value="ECO:0007669"/>
    <property type="project" value="InterPro"/>
</dbReference>
<comment type="similarity">
    <text evidence="1">Belongs to the sigma-54 factor family.</text>
</comment>
<evidence type="ECO:0000256" key="5">
    <source>
        <dbReference type="ARBA" id="ARBA00023015"/>
    </source>
</evidence>
<dbReference type="EMBL" id="MAAO01000006">
    <property type="protein sequence ID" value="OUR96423.1"/>
    <property type="molecule type" value="Genomic_DNA"/>
</dbReference>
<keyword evidence="5" id="KW-0805">Transcription regulation</keyword>
<dbReference type="NCBIfam" id="TIGR02395">
    <property type="entry name" value="rpoN_sigma"/>
    <property type="match status" value="1"/>
</dbReference>
<dbReference type="Gene3D" id="1.10.10.1330">
    <property type="entry name" value="RNA polymerase sigma-54 factor, core-binding domain"/>
    <property type="match status" value="1"/>
</dbReference>
<dbReference type="AlphaFoldDB" id="A0A1Y5F698"/>
<keyword evidence="8" id="KW-0804">Transcription</keyword>
<evidence type="ECO:0000256" key="3">
    <source>
        <dbReference type="ARBA" id="ARBA00022679"/>
    </source>
</evidence>
<evidence type="ECO:0000313" key="11">
    <source>
        <dbReference type="EMBL" id="OUR96423.1"/>
    </source>
</evidence>
<keyword evidence="2" id="KW-0240">DNA-directed RNA polymerase</keyword>
<evidence type="ECO:0000259" key="9">
    <source>
        <dbReference type="Pfam" id="PF04552"/>
    </source>
</evidence>
<comment type="caution">
    <text evidence="11">The sequence shown here is derived from an EMBL/GenBank/DDBJ whole genome shotgun (WGS) entry which is preliminary data.</text>
</comment>
<dbReference type="Pfam" id="PF04552">
    <property type="entry name" value="Sigma54_DBD"/>
    <property type="match status" value="1"/>
</dbReference>
<dbReference type="Gene3D" id="1.10.10.60">
    <property type="entry name" value="Homeodomain-like"/>
    <property type="match status" value="1"/>
</dbReference>
<proteinExistence type="inferred from homology"/>
<keyword evidence="7" id="KW-0238">DNA-binding</keyword>
<evidence type="ECO:0000256" key="6">
    <source>
        <dbReference type="ARBA" id="ARBA00023082"/>
    </source>
</evidence>
<feature type="domain" description="RNA polymerase sigma factor 54 core-binding" evidence="10">
    <location>
        <begin position="126"/>
        <end position="314"/>
    </location>
</feature>
<evidence type="ECO:0000256" key="2">
    <source>
        <dbReference type="ARBA" id="ARBA00022478"/>
    </source>
</evidence>
<dbReference type="InterPro" id="IPR007634">
    <property type="entry name" value="RNA_pol_sigma_54_DNA-bd"/>
</dbReference>
<organism evidence="11 12">
    <name type="scientific">Halobacteriovorax marinus</name>
    <dbReference type="NCBI Taxonomy" id="97084"/>
    <lineage>
        <taxon>Bacteria</taxon>
        <taxon>Pseudomonadati</taxon>
        <taxon>Bdellovibrionota</taxon>
        <taxon>Bacteriovoracia</taxon>
        <taxon>Bacteriovoracales</taxon>
        <taxon>Halobacteriovoraceae</taxon>
        <taxon>Halobacteriovorax</taxon>
    </lineage>
</organism>
<keyword evidence="4" id="KW-0548">Nucleotidyltransferase</keyword>
<keyword evidence="6" id="KW-0731">Sigma factor</keyword>
<evidence type="ECO:0000256" key="4">
    <source>
        <dbReference type="ARBA" id="ARBA00022695"/>
    </source>
</evidence>
<accession>A0A1Y5F698</accession>
<name>A0A1Y5F698_9BACT</name>
<gene>
    <name evidence="11" type="ORF">A9Q84_08710</name>
</gene>
<dbReference type="GO" id="GO:0016779">
    <property type="term" value="F:nucleotidyltransferase activity"/>
    <property type="evidence" value="ECO:0007669"/>
    <property type="project" value="UniProtKB-KW"/>
</dbReference>
<evidence type="ECO:0000256" key="8">
    <source>
        <dbReference type="ARBA" id="ARBA00023163"/>
    </source>
</evidence>
<dbReference type="PIRSF" id="PIRSF000774">
    <property type="entry name" value="RpoN"/>
    <property type="match status" value="1"/>
</dbReference>
<dbReference type="Proteomes" id="UP000196531">
    <property type="component" value="Unassembled WGS sequence"/>
</dbReference>
<dbReference type="PANTHER" id="PTHR32248">
    <property type="entry name" value="RNA POLYMERASE SIGMA-54 FACTOR"/>
    <property type="match status" value="1"/>
</dbReference>